<dbReference type="AlphaFoldDB" id="A0AAW0BY91"/>
<dbReference type="EMBL" id="JAYKXP010000068">
    <property type="protein sequence ID" value="KAK7032069.1"/>
    <property type="molecule type" value="Genomic_DNA"/>
</dbReference>
<comment type="caution">
    <text evidence="1">The sequence shown here is derived from an EMBL/GenBank/DDBJ whole genome shotgun (WGS) entry which is preliminary data.</text>
</comment>
<evidence type="ECO:0000313" key="2">
    <source>
        <dbReference type="Proteomes" id="UP001383192"/>
    </source>
</evidence>
<reference evidence="1 2" key="1">
    <citation type="submission" date="2024-01" db="EMBL/GenBank/DDBJ databases">
        <title>A draft genome for a cacao thread blight-causing isolate of Paramarasmius palmivorus.</title>
        <authorList>
            <person name="Baruah I.K."/>
            <person name="Bukari Y."/>
            <person name="Amoako-Attah I."/>
            <person name="Meinhardt L.W."/>
            <person name="Bailey B.A."/>
            <person name="Cohen S.P."/>
        </authorList>
    </citation>
    <scope>NUCLEOTIDE SEQUENCE [LARGE SCALE GENOMIC DNA]</scope>
    <source>
        <strain evidence="1 2">GH-12</strain>
    </source>
</reference>
<accession>A0AAW0BY91</accession>
<sequence length="236" mass="25870">MTQFSAQRDVLLEVLLPCHMELFNRIVDLYPRSEQGTLVSLRGSKGESGAGQLELLLLRKYADFPISCQRLLPGLPLLTTTFRKNVCLVDASFGSKWFESSMQSYAMSLSPCPGGEPAAELDMSGISTSRLWAADMIRLEGQTLCAKEERGDLMETLYDQCTLVWIRGDLAKLLGVEVVSGRELYARAASGESSVFELYGSWLDGELFLVIDELSGGCMGSVELLYASDPSGLAKE</sequence>
<evidence type="ECO:0000313" key="1">
    <source>
        <dbReference type="EMBL" id="KAK7032069.1"/>
    </source>
</evidence>
<name>A0AAW0BY91_9AGAR</name>
<proteinExistence type="predicted"/>
<dbReference type="Proteomes" id="UP001383192">
    <property type="component" value="Unassembled WGS sequence"/>
</dbReference>
<gene>
    <name evidence="1" type="ORF">VNI00_013438</name>
</gene>
<protein>
    <submittedName>
        <fullName evidence="1">Uncharacterized protein</fullName>
    </submittedName>
</protein>
<keyword evidence="2" id="KW-1185">Reference proteome</keyword>
<organism evidence="1 2">
    <name type="scientific">Paramarasmius palmivorus</name>
    <dbReference type="NCBI Taxonomy" id="297713"/>
    <lineage>
        <taxon>Eukaryota</taxon>
        <taxon>Fungi</taxon>
        <taxon>Dikarya</taxon>
        <taxon>Basidiomycota</taxon>
        <taxon>Agaricomycotina</taxon>
        <taxon>Agaricomycetes</taxon>
        <taxon>Agaricomycetidae</taxon>
        <taxon>Agaricales</taxon>
        <taxon>Marasmiineae</taxon>
        <taxon>Marasmiaceae</taxon>
        <taxon>Paramarasmius</taxon>
    </lineage>
</organism>